<gene>
    <name evidence="6" type="ORF">GTU67_00985</name>
</gene>
<name>A0A842HJN1_9BURK</name>
<keyword evidence="3" id="KW-1005">Bacterial flagellum biogenesis</keyword>
<dbReference type="EMBL" id="JACJUU010000001">
    <property type="protein sequence ID" value="MBC2768486.1"/>
    <property type="molecule type" value="Genomic_DNA"/>
</dbReference>
<keyword evidence="6" id="KW-0282">Flagellum</keyword>
<evidence type="ECO:0000313" key="7">
    <source>
        <dbReference type="Proteomes" id="UP000545386"/>
    </source>
</evidence>
<evidence type="ECO:0000256" key="5">
    <source>
        <dbReference type="ARBA" id="ARBA00093797"/>
    </source>
</evidence>
<dbReference type="InterPro" id="IPR008622">
    <property type="entry name" value="FliT"/>
</dbReference>
<dbReference type="Proteomes" id="UP000545386">
    <property type="component" value="Unassembled WGS sequence"/>
</dbReference>
<keyword evidence="6" id="KW-0969">Cilium</keyword>
<reference evidence="6 7" key="1">
    <citation type="submission" date="2020-08" db="EMBL/GenBank/DDBJ databases">
        <title>Paraeoetvoesia sp. YC-7-48 draft genome sequence.</title>
        <authorList>
            <person name="Yao L."/>
        </authorList>
    </citation>
    <scope>NUCLEOTIDE SEQUENCE [LARGE SCALE GENOMIC DNA]</scope>
    <source>
        <strain evidence="7">YC-7-48</strain>
    </source>
</reference>
<evidence type="ECO:0000256" key="1">
    <source>
        <dbReference type="ARBA" id="ARBA00004514"/>
    </source>
</evidence>
<organism evidence="6 7">
    <name type="scientific">Pusillimonas minor</name>
    <dbReference type="NCBI Taxonomy" id="2697024"/>
    <lineage>
        <taxon>Bacteria</taxon>
        <taxon>Pseudomonadati</taxon>
        <taxon>Pseudomonadota</taxon>
        <taxon>Betaproteobacteria</taxon>
        <taxon>Burkholderiales</taxon>
        <taxon>Alcaligenaceae</taxon>
        <taxon>Pusillimonas</taxon>
    </lineage>
</organism>
<protein>
    <recommendedName>
        <fullName evidence="5">Flagellar protein FliT</fullName>
    </recommendedName>
</protein>
<keyword evidence="2" id="KW-0963">Cytoplasm</keyword>
<evidence type="ECO:0000256" key="3">
    <source>
        <dbReference type="ARBA" id="ARBA00022795"/>
    </source>
</evidence>
<accession>A0A842HJN1</accession>
<evidence type="ECO:0000256" key="4">
    <source>
        <dbReference type="ARBA" id="ARBA00023186"/>
    </source>
</evidence>
<keyword evidence="6" id="KW-0966">Cell projection</keyword>
<dbReference type="Pfam" id="PF05400">
    <property type="entry name" value="FliT"/>
    <property type="match status" value="1"/>
</dbReference>
<dbReference type="AlphaFoldDB" id="A0A842HJN1"/>
<keyword evidence="4" id="KW-0143">Chaperone</keyword>
<sequence>MTEPTPTLRQYELIAELSDKMVRLASQNDWESVISVGQEYCQAVESLRALSPLDDEDRMARKPLLTKILNDDARIRHLAAPELERLGNMLGSIKRQQNVVQAYLAQPKTQS</sequence>
<comment type="subcellular location">
    <subcellularLocation>
        <location evidence="1">Cytoplasm</location>
        <location evidence="1">Cytosol</location>
    </subcellularLocation>
</comment>
<evidence type="ECO:0000256" key="2">
    <source>
        <dbReference type="ARBA" id="ARBA00022490"/>
    </source>
</evidence>
<comment type="caution">
    <text evidence="6">The sequence shown here is derived from an EMBL/GenBank/DDBJ whole genome shotgun (WGS) entry which is preliminary data.</text>
</comment>
<evidence type="ECO:0000313" key="6">
    <source>
        <dbReference type="EMBL" id="MBC2768486.1"/>
    </source>
</evidence>
<keyword evidence="7" id="KW-1185">Reference proteome</keyword>
<proteinExistence type="predicted"/>
<dbReference type="Gene3D" id="1.20.58.380">
    <property type="entry name" value="Flagellar protein flit"/>
    <property type="match status" value="1"/>
</dbReference>
<dbReference type="GO" id="GO:0044781">
    <property type="term" value="P:bacterial-type flagellum organization"/>
    <property type="evidence" value="ECO:0007669"/>
    <property type="project" value="UniProtKB-KW"/>
</dbReference>